<evidence type="ECO:0000256" key="1">
    <source>
        <dbReference type="SAM" id="MobiDB-lite"/>
    </source>
</evidence>
<evidence type="ECO:0000313" key="4">
    <source>
        <dbReference type="Proteomes" id="UP000009170"/>
    </source>
</evidence>
<dbReference type="Proteomes" id="UP000009170">
    <property type="component" value="Unassembled WGS sequence"/>
</dbReference>
<name>Q01FP1_OSTTA</name>
<dbReference type="Proteomes" id="UP000195557">
    <property type="component" value="Unassembled WGS sequence"/>
</dbReference>
<dbReference type="InParanoid" id="Q01FP1"/>
<reference evidence="2" key="2">
    <citation type="journal article" date="2014" name="BMC Genomics">
        <title>An improved genome of the model marine alga Ostreococcus tauri unfolds by assessing Illumina de novo assemblies.</title>
        <authorList>
            <person name="Blanc-Mathieu R."/>
            <person name="Verhelst B."/>
            <person name="Derelle E."/>
            <person name="Rombauts S."/>
            <person name="Bouget F.Y."/>
            <person name="Carre I."/>
            <person name="Chateau A."/>
            <person name="Eyre-Walker A."/>
            <person name="Grimsley N."/>
            <person name="Moreau H."/>
            <person name="Piegu B."/>
            <person name="Rivals E."/>
            <person name="Schackwitz W."/>
            <person name="Van de Peer Y."/>
            <person name="Piganeau G."/>
        </authorList>
    </citation>
    <scope>NUCLEOTIDE SEQUENCE</scope>
    <source>
        <strain evidence="2">RCC4221</strain>
    </source>
</reference>
<dbReference type="OrthoDB" id="498824at2759"/>
<evidence type="ECO:0000313" key="3">
    <source>
        <dbReference type="EMBL" id="OUS42437.1"/>
    </source>
</evidence>
<organism evidence="2 4">
    <name type="scientific">Ostreococcus tauri</name>
    <name type="common">Marine green alga</name>
    <dbReference type="NCBI Taxonomy" id="70448"/>
    <lineage>
        <taxon>Eukaryota</taxon>
        <taxon>Viridiplantae</taxon>
        <taxon>Chlorophyta</taxon>
        <taxon>Mamiellophyceae</taxon>
        <taxon>Mamiellales</taxon>
        <taxon>Bathycoccaceae</taxon>
        <taxon>Ostreococcus</taxon>
    </lineage>
</organism>
<gene>
    <name evidence="3" type="ORF">BE221DRAFT_62540</name>
    <name evidence="2" type="ORF">OT_ostta01g05500</name>
</gene>
<accession>A0A454Y343</accession>
<dbReference type="KEGG" id="ota:OT_ostta01g05500"/>
<reference evidence="3" key="3">
    <citation type="submission" date="2017-04" db="EMBL/GenBank/DDBJ databases">
        <title>Population genomics of picophytoplankton unveils novel chromosome hypervariability.</title>
        <authorList>
            <consortium name="DOE Joint Genome Institute"/>
            <person name="Blanc-Mathieu R."/>
            <person name="Krasovec M."/>
            <person name="Hebrard M."/>
            <person name="Yau S."/>
            <person name="Desgranges E."/>
            <person name="Martin J."/>
            <person name="Schackwitz W."/>
            <person name="Kuo A."/>
            <person name="Salin G."/>
            <person name="Donnadieu C."/>
            <person name="Desdevises Y."/>
            <person name="Sanchez-Ferandin S."/>
            <person name="Moreau H."/>
            <person name="Rivals E."/>
            <person name="Grigoriev I.V."/>
            <person name="Grimsley N."/>
            <person name="Eyre-Walker A."/>
            <person name="Piganeau G."/>
        </authorList>
    </citation>
    <scope>NUCLEOTIDE SEQUENCE [LARGE SCALE GENOMIC DNA]</scope>
    <source>
        <strain evidence="3">RCC 1115</strain>
    </source>
</reference>
<dbReference type="EMBL" id="CAID01000001">
    <property type="protein sequence ID" value="CAL50453.1"/>
    <property type="molecule type" value="Genomic_DNA"/>
</dbReference>
<feature type="compositionally biased region" description="Polar residues" evidence="1">
    <location>
        <begin position="335"/>
        <end position="345"/>
    </location>
</feature>
<reference evidence="2 4" key="1">
    <citation type="journal article" date="2006" name="Proc. Natl. Acad. Sci. U.S.A.">
        <title>Genome analysis of the smallest free-living eukaryote Ostreococcus tauri unveils many unique features.</title>
        <authorList>
            <person name="Derelle E."/>
            <person name="Ferraz C."/>
            <person name="Rombauts S."/>
            <person name="Rouze P."/>
            <person name="Worden A.Z."/>
            <person name="Robbens S."/>
            <person name="Partensky F."/>
            <person name="Degroeve S."/>
            <person name="Echeynie S."/>
            <person name="Cooke R."/>
            <person name="Saeys Y."/>
            <person name="Wuyts J."/>
            <person name="Jabbari K."/>
            <person name="Bowler C."/>
            <person name="Panaud O."/>
            <person name="Piegu B."/>
            <person name="Ball S.G."/>
            <person name="Ral J.-P."/>
            <person name="Bouget F.-Y."/>
            <person name="Piganeau G."/>
            <person name="De Baets B."/>
            <person name="Picard A."/>
            <person name="Delseny M."/>
            <person name="Demaille J."/>
            <person name="Van de Peer Y."/>
            <person name="Moreau H."/>
        </authorList>
    </citation>
    <scope>NUCLEOTIDE SEQUENCE [LARGE SCALE GENOMIC DNA]</scope>
    <source>
        <strain evidence="2 4">OTTH0595</strain>
    </source>
</reference>
<dbReference type="AlphaFoldDB" id="Q01FP1"/>
<protein>
    <submittedName>
        <fullName evidence="2">Unnamed product</fullName>
    </submittedName>
</protein>
<sequence>MWIAVSPSTPRALTPSTPARAPCRRGAVRAIRNVARASTSSSFLVLSDDESLAHSCARAVKTSADARVIIVITESSTESRETVRVERRGPDAYALVASGEDAATCAADPTEGLLAKLGARIGLAIVATREACLGEDGETKAAMRAARRVAVCGAPVVLFSAPRGSGKREGADDEMRCESLNSLVSELVSNVLPGDFTPQNSPRSHFPFPTRSRWAALGTTQLALDDDLAEQVLSDVEDFAAADCWSLGGLGTTPHARSTSSSAEETPNWYREALRDAFREADVFVTLCTPPSWENSGKLFASTRPGVFWRQQQVSARGDGGAQTTVRDPFGRTLPMQNLSSSSPTRADESNARFVRQLATERVIADRCAITNIATDVDAEDIALPSEFVLSRGVVVADDSPSGDVDVFARGRASVCLRQTFPCGHAFALLDRACVEHLRERSPTGLPLWTADAAAR</sequence>
<proteinExistence type="predicted"/>
<keyword evidence="4" id="KW-1185">Reference proteome</keyword>
<dbReference type="RefSeq" id="XP_003074602.1">
    <property type="nucleotide sequence ID" value="XM_003074555.1"/>
</dbReference>
<accession>A0A1Y5I168</accession>
<dbReference type="GeneID" id="9836335"/>
<dbReference type="OMA" id="ANCPRSH"/>
<accession>Q01FP1</accession>
<evidence type="ECO:0000313" key="2">
    <source>
        <dbReference type="EMBL" id="CAL50453.1"/>
    </source>
</evidence>
<feature type="region of interest" description="Disordered" evidence="1">
    <location>
        <begin position="314"/>
        <end position="348"/>
    </location>
</feature>
<dbReference type="EMBL" id="KZ155838">
    <property type="protein sequence ID" value="OUS42437.1"/>
    <property type="molecule type" value="Genomic_DNA"/>
</dbReference>